<proteinExistence type="predicted"/>
<evidence type="ECO:0000256" key="2">
    <source>
        <dbReference type="ARBA" id="ARBA00022692"/>
    </source>
</evidence>
<keyword evidence="3 5" id="KW-1133">Transmembrane helix</keyword>
<evidence type="ECO:0000259" key="6">
    <source>
        <dbReference type="Pfam" id="PF01061"/>
    </source>
</evidence>
<reference evidence="7 8" key="1">
    <citation type="journal article" date="2015" name="Genome Announc.">
        <title>Complete Genome Sequencing of Protease-Producing Novel Arthrobacter sp. Strain IHBB 11108 Using PacBio Single-Molecule Real-Time Sequencing Technology.</title>
        <authorList>
            <person name="Kiran S."/>
            <person name="Swarnkar M.K."/>
            <person name="Pal M."/>
            <person name="Thakur R."/>
            <person name="Tewari R."/>
            <person name="Singh A.K."/>
            <person name="Gulati A."/>
        </authorList>
    </citation>
    <scope>NUCLEOTIDE SEQUENCE [LARGE SCALE GENOMIC DNA]</scope>
    <source>
        <strain evidence="7 8">IHBB 11108</strain>
    </source>
</reference>
<dbReference type="Pfam" id="PF01061">
    <property type="entry name" value="ABC2_membrane"/>
    <property type="match status" value="1"/>
</dbReference>
<dbReference type="GO" id="GO:0016020">
    <property type="term" value="C:membrane"/>
    <property type="evidence" value="ECO:0007669"/>
    <property type="project" value="UniProtKB-SubCell"/>
</dbReference>
<dbReference type="PATRIC" id="fig|1618207.4.peg.3230"/>
<gene>
    <name evidence="7" type="ORF">UM93_15865</name>
</gene>
<evidence type="ECO:0000256" key="4">
    <source>
        <dbReference type="ARBA" id="ARBA00023136"/>
    </source>
</evidence>
<sequence>MAWSEAKITFRNKTVLTGALIIPLVFGAFYVISGSAGGALATLQVVMLITLISVMGVYLTATTTLATRREELFLKRLRSGESSDGSILAGMLLPSIILAVLQLAIVLVAFFSRGAELPGQPWLLVIALSLFIAMCSSCGLVTSVYTPSAAAAQITVMPFFLLALGTAIWTAVLPDGDFRTLQLLSPGGALAILVSQAWESSPSWGDYLPALAVMLAWTVLFGYYGVKKFRWDKR</sequence>
<evidence type="ECO:0000256" key="1">
    <source>
        <dbReference type="ARBA" id="ARBA00004141"/>
    </source>
</evidence>
<dbReference type="Proteomes" id="UP000061839">
    <property type="component" value="Chromosome"/>
</dbReference>
<feature type="transmembrane region" description="Helical" evidence="5">
    <location>
        <begin position="87"/>
        <end position="110"/>
    </location>
</feature>
<dbReference type="InterPro" id="IPR051784">
    <property type="entry name" value="Nod_factor_ABC_transporter"/>
</dbReference>
<evidence type="ECO:0000313" key="7">
    <source>
        <dbReference type="EMBL" id="AJT43201.1"/>
    </source>
</evidence>
<keyword evidence="2 5" id="KW-0812">Transmembrane</keyword>
<feature type="transmembrane region" description="Helical" evidence="5">
    <location>
        <begin position="45"/>
        <end position="66"/>
    </location>
</feature>
<keyword evidence="8" id="KW-1185">Reference proteome</keyword>
<dbReference type="EMBL" id="CP011005">
    <property type="protein sequence ID" value="AJT43201.1"/>
    <property type="molecule type" value="Genomic_DNA"/>
</dbReference>
<feature type="transmembrane region" description="Helical" evidence="5">
    <location>
        <begin position="207"/>
        <end position="226"/>
    </location>
</feature>
<dbReference type="PANTHER" id="PTHR43229">
    <property type="entry name" value="NODULATION PROTEIN J"/>
    <property type="match status" value="1"/>
</dbReference>
<feature type="domain" description="ABC-2 type transporter transmembrane" evidence="6">
    <location>
        <begin position="2"/>
        <end position="163"/>
    </location>
</feature>
<feature type="transmembrane region" description="Helical" evidence="5">
    <location>
        <begin position="154"/>
        <end position="172"/>
    </location>
</feature>
<dbReference type="PANTHER" id="PTHR43229:SF2">
    <property type="entry name" value="NODULATION PROTEIN J"/>
    <property type="match status" value="1"/>
</dbReference>
<dbReference type="GO" id="GO:0140359">
    <property type="term" value="F:ABC-type transporter activity"/>
    <property type="evidence" value="ECO:0007669"/>
    <property type="project" value="InterPro"/>
</dbReference>
<name>A0A0D4C493_9MICC</name>
<comment type="subcellular location">
    <subcellularLocation>
        <location evidence="1">Membrane</location>
        <topology evidence="1">Multi-pass membrane protein</topology>
    </subcellularLocation>
</comment>
<dbReference type="STRING" id="1618207.UM93_15865"/>
<dbReference type="AlphaFoldDB" id="A0A0D4C493"/>
<organism evidence="7 8">
    <name type="scientific">Psychromicrobium lacuslunae</name>
    <dbReference type="NCBI Taxonomy" id="1618207"/>
    <lineage>
        <taxon>Bacteria</taxon>
        <taxon>Bacillati</taxon>
        <taxon>Actinomycetota</taxon>
        <taxon>Actinomycetes</taxon>
        <taxon>Micrococcales</taxon>
        <taxon>Micrococcaceae</taxon>
        <taxon>Psychromicrobium</taxon>
    </lineage>
</organism>
<evidence type="ECO:0000313" key="8">
    <source>
        <dbReference type="Proteomes" id="UP000061839"/>
    </source>
</evidence>
<feature type="transmembrane region" description="Helical" evidence="5">
    <location>
        <begin position="14"/>
        <end position="33"/>
    </location>
</feature>
<protein>
    <recommendedName>
        <fullName evidence="6">ABC-2 type transporter transmembrane domain-containing protein</fullName>
    </recommendedName>
</protein>
<feature type="transmembrane region" description="Helical" evidence="5">
    <location>
        <begin position="122"/>
        <end position="142"/>
    </location>
</feature>
<dbReference type="KEGG" id="ari:UM93_15865"/>
<accession>A0A0D4C493</accession>
<dbReference type="HOGENOM" id="CLU_039483_1_1_11"/>
<keyword evidence="4 5" id="KW-0472">Membrane</keyword>
<dbReference type="InterPro" id="IPR013525">
    <property type="entry name" value="ABC2_TM"/>
</dbReference>
<evidence type="ECO:0000256" key="5">
    <source>
        <dbReference type="SAM" id="Phobius"/>
    </source>
</evidence>
<evidence type="ECO:0000256" key="3">
    <source>
        <dbReference type="ARBA" id="ARBA00022989"/>
    </source>
</evidence>